<organism evidence="1">
    <name type="scientific">Tanacetum cinerariifolium</name>
    <name type="common">Dalmatian daisy</name>
    <name type="synonym">Chrysanthemum cinerariifolium</name>
    <dbReference type="NCBI Taxonomy" id="118510"/>
    <lineage>
        <taxon>Eukaryota</taxon>
        <taxon>Viridiplantae</taxon>
        <taxon>Streptophyta</taxon>
        <taxon>Embryophyta</taxon>
        <taxon>Tracheophyta</taxon>
        <taxon>Spermatophyta</taxon>
        <taxon>Magnoliopsida</taxon>
        <taxon>eudicotyledons</taxon>
        <taxon>Gunneridae</taxon>
        <taxon>Pentapetalae</taxon>
        <taxon>asterids</taxon>
        <taxon>campanulids</taxon>
        <taxon>Asterales</taxon>
        <taxon>Asteraceae</taxon>
        <taxon>Asteroideae</taxon>
        <taxon>Anthemideae</taxon>
        <taxon>Anthemidinae</taxon>
        <taxon>Tanacetum</taxon>
    </lineage>
</organism>
<comment type="caution">
    <text evidence="1">The sequence shown here is derived from an EMBL/GenBank/DDBJ whole genome shotgun (WGS) entry which is preliminary data.</text>
</comment>
<feature type="non-terminal residue" evidence="1">
    <location>
        <position position="1"/>
    </location>
</feature>
<evidence type="ECO:0000313" key="1">
    <source>
        <dbReference type="EMBL" id="GFB16962.1"/>
    </source>
</evidence>
<accession>A0A699L364</accession>
<dbReference type="AlphaFoldDB" id="A0A699L364"/>
<reference evidence="1" key="1">
    <citation type="journal article" date="2019" name="Sci. Rep.">
        <title>Draft genome of Tanacetum cinerariifolium, the natural source of mosquito coil.</title>
        <authorList>
            <person name="Yamashiro T."/>
            <person name="Shiraishi A."/>
            <person name="Satake H."/>
            <person name="Nakayama K."/>
        </authorList>
    </citation>
    <scope>NUCLEOTIDE SEQUENCE</scope>
</reference>
<sequence length="53" mass="5549">KKDTISRTYPAAGVAGCSESIPLISDLVIDVMVVFSDLVIGLVLSDLAARELS</sequence>
<gene>
    <name evidence="1" type="ORF">Tci_688933</name>
</gene>
<proteinExistence type="predicted"/>
<dbReference type="EMBL" id="BKCJ010567129">
    <property type="protein sequence ID" value="GFB16962.1"/>
    <property type="molecule type" value="Genomic_DNA"/>
</dbReference>
<name>A0A699L364_TANCI</name>
<protein>
    <submittedName>
        <fullName evidence="1">Uncharacterized protein</fullName>
    </submittedName>
</protein>